<keyword evidence="3 10" id="KW-0808">Transferase</keyword>
<reference evidence="10 11" key="1">
    <citation type="submission" date="2020-04" db="EMBL/GenBank/DDBJ databases">
        <title>Draft genome of Pyxidicoccus fallax type strain.</title>
        <authorList>
            <person name="Whitworth D.E."/>
        </authorList>
    </citation>
    <scope>NUCLEOTIDE SEQUENCE [LARGE SCALE GENOMIC DNA]</scope>
    <source>
        <strain evidence="10 11">DSM 14698</strain>
    </source>
</reference>
<dbReference type="PANTHER" id="PTHR32044:SF80">
    <property type="entry name" value="XYLOGLUCAN GLYCOSYLTRANSFERASE 2-RELATED"/>
    <property type="match status" value="1"/>
</dbReference>
<proteinExistence type="predicted"/>
<keyword evidence="7 9" id="KW-0472">Membrane</keyword>
<name>A0A848LSL3_9BACT</name>
<feature type="transmembrane region" description="Helical" evidence="9">
    <location>
        <begin position="433"/>
        <end position="453"/>
    </location>
</feature>
<dbReference type="CDD" id="cd06437">
    <property type="entry name" value="CESA_CaSu_A2"/>
    <property type="match status" value="1"/>
</dbReference>
<keyword evidence="6" id="KW-0333">Golgi apparatus</keyword>
<dbReference type="Proteomes" id="UP000518300">
    <property type="component" value="Unassembled WGS sequence"/>
</dbReference>
<feature type="transmembrane region" description="Helical" evidence="9">
    <location>
        <begin position="338"/>
        <end position="362"/>
    </location>
</feature>
<dbReference type="PANTHER" id="PTHR32044">
    <property type="entry name" value="GLUCOMANNAN 4-BETA-MANNOSYLTRANSFERASE 9"/>
    <property type="match status" value="1"/>
</dbReference>
<dbReference type="Pfam" id="PF13641">
    <property type="entry name" value="Glyco_tranf_2_3"/>
    <property type="match status" value="1"/>
</dbReference>
<comment type="subcellular location">
    <subcellularLocation>
        <location evidence="1">Golgi apparatus membrane</location>
        <topology evidence="1">Multi-pass membrane protein</topology>
    </subcellularLocation>
</comment>
<evidence type="ECO:0000256" key="8">
    <source>
        <dbReference type="ARBA" id="ARBA00023316"/>
    </source>
</evidence>
<keyword evidence="11" id="KW-1185">Reference proteome</keyword>
<comment type="caution">
    <text evidence="10">The sequence shown here is derived from an EMBL/GenBank/DDBJ whole genome shotgun (WGS) entry which is preliminary data.</text>
</comment>
<sequence>MTTVEIIFLGVYFSVLCVLAVYGSHRYRMAFLYYRHKFKLPTPKGALKELPRVTIQLPIFNEMYVVERLVESVCRIEYPRELLEIQVLDDSTDETCAIARACVERMKQKGHDIVYIHRTNRQGFKAGALENGLKLARGEFVAVFDADFVPSPDFLQRTVPFFSDSKVGMVQVRWGHLNRDFSILTQAQSIFLDGHFIIEHTARNRSGCFFNFNGTAGIWRRGTISDAGGWQHDTLTEDLDLSYRAQLKGWQFVFLPEVISPAEVPVDMNAFKSQQHRWAKGSIQTAKKLLPTILKSDLPLVVKREAFFHLTNNMAYLLMVLLSVLMPISMVVRFQHGLYGTLFLDLPFFITATASVCVFYVAAQREMGVKGWARVKYLPFLMSLGIGLAINNAKAVLEALLNQQSGFARTPKTGAEGKKVVAVKKTYRGSKTLMPVVELLFAAYFTGALWFAIDARIYTSVPFIVLFQAGFLYVGVSSLLQGLGLSGRVKLTESAPPVNATGEQPRRAA</sequence>
<dbReference type="FunFam" id="3.90.550.10:FF:000057">
    <property type="entry name" value="Glycosyltransferase-like protein, family 2"/>
    <property type="match status" value="1"/>
</dbReference>
<feature type="transmembrane region" description="Helical" evidence="9">
    <location>
        <begin position="6"/>
        <end position="25"/>
    </location>
</feature>
<keyword evidence="2" id="KW-0328">Glycosyltransferase</keyword>
<evidence type="ECO:0000256" key="6">
    <source>
        <dbReference type="ARBA" id="ARBA00023034"/>
    </source>
</evidence>
<evidence type="ECO:0000256" key="9">
    <source>
        <dbReference type="SAM" id="Phobius"/>
    </source>
</evidence>
<protein>
    <submittedName>
        <fullName evidence="10">Glycosyltransferase</fullName>
    </submittedName>
</protein>
<evidence type="ECO:0000256" key="2">
    <source>
        <dbReference type="ARBA" id="ARBA00022676"/>
    </source>
</evidence>
<keyword evidence="8" id="KW-0961">Cell wall biogenesis/degradation</keyword>
<dbReference type="EMBL" id="JABBJJ010000267">
    <property type="protein sequence ID" value="NMO20756.1"/>
    <property type="molecule type" value="Genomic_DNA"/>
</dbReference>
<dbReference type="GO" id="GO:0071555">
    <property type="term" value="P:cell wall organization"/>
    <property type="evidence" value="ECO:0007669"/>
    <property type="project" value="UniProtKB-KW"/>
</dbReference>
<dbReference type="RefSeq" id="WP_169349965.1">
    <property type="nucleotide sequence ID" value="NZ_JABBJJ010000267.1"/>
</dbReference>
<keyword evidence="4 9" id="KW-0812">Transmembrane</keyword>
<feature type="transmembrane region" description="Helical" evidence="9">
    <location>
        <begin position="313"/>
        <end position="332"/>
    </location>
</feature>
<evidence type="ECO:0000256" key="3">
    <source>
        <dbReference type="ARBA" id="ARBA00022679"/>
    </source>
</evidence>
<gene>
    <name evidence="10" type="ORF">HG543_38805</name>
</gene>
<dbReference type="Gene3D" id="3.90.550.10">
    <property type="entry name" value="Spore Coat Polysaccharide Biosynthesis Protein SpsA, Chain A"/>
    <property type="match status" value="1"/>
</dbReference>
<accession>A0A848LSL3</accession>
<evidence type="ECO:0000313" key="10">
    <source>
        <dbReference type="EMBL" id="NMO20756.1"/>
    </source>
</evidence>
<evidence type="ECO:0000313" key="11">
    <source>
        <dbReference type="Proteomes" id="UP000518300"/>
    </source>
</evidence>
<evidence type="ECO:0000256" key="1">
    <source>
        <dbReference type="ARBA" id="ARBA00004653"/>
    </source>
</evidence>
<evidence type="ECO:0000256" key="7">
    <source>
        <dbReference type="ARBA" id="ARBA00023136"/>
    </source>
</evidence>
<feature type="transmembrane region" description="Helical" evidence="9">
    <location>
        <begin position="459"/>
        <end position="480"/>
    </location>
</feature>
<evidence type="ECO:0000256" key="4">
    <source>
        <dbReference type="ARBA" id="ARBA00022692"/>
    </source>
</evidence>
<dbReference type="AlphaFoldDB" id="A0A848LSL3"/>
<organism evidence="10 11">
    <name type="scientific">Pyxidicoccus fallax</name>
    <dbReference type="NCBI Taxonomy" id="394095"/>
    <lineage>
        <taxon>Bacteria</taxon>
        <taxon>Pseudomonadati</taxon>
        <taxon>Myxococcota</taxon>
        <taxon>Myxococcia</taxon>
        <taxon>Myxococcales</taxon>
        <taxon>Cystobacterineae</taxon>
        <taxon>Myxococcaceae</taxon>
        <taxon>Pyxidicoccus</taxon>
    </lineage>
</organism>
<keyword evidence="5 9" id="KW-1133">Transmembrane helix</keyword>
<dbReference type="InterPro" id="IPR029044">
    <property type="entry name" value="Nucleotide-diphossugar_trans"/>
</dbReference>
<dbReference type="GO" id="GO:0016757">
    <property type="term" value="F:glycosyltransferase activity"/>
    <property type="evidence" value="ECO:0007669"/>
    <property type="project" value="UniProtKB-KW"/>
</dbReference>
<evidence type="ECO:0000256" key="5">
    <source>
        <dbReference type="ARBA" id="ARBA00022989"/>
    </source>
</evidence>
<dbReference type="SUPFAM" id="SSF53448">
    <property type="entry name" value="Nucleotide-diphospho-sugar transferases"/>
    <property type="match status" value="1"/>
</dbReference>